<feature type="signal peptide" evidence="5">
    <location>
        <begin position="1"/>
        <end position="22"/>
    </location>
</feature>
<dbReference type="EMBL" id="LLXJ01000235">
    <property type="protein sequence ID" value="PKC12664.1"/>
    <property type="molecule type" value="Genomic_DNA"/>
</dbReference>
<dbReference type="VEuPathDB" id="FungiDB:RhiirA1_535875"/>
<evidence type="ECO:0000313" key="10">
    <source>
        <dbReference type="Proteomes" id="UP000232722"/>
    </source>
</evidence>
<dbReference type="Pfam" id="PF24681">
    <property type="entry name" value="Kelch_KLHDC2_KLHL20_DRC7"/>
    <property type="match status" value="1"/>
</dbReference>
<reference evidence="7 10" key="1">
    <citation type="submission" date="2016-04" db="EMBL/GenBank/DDBJ databases">
        <title>Genome analyses suggest a sexual origin of heterokaryosis in a supposedly ancient asexual fungus.</title>
        <authorList>
            <person name="Ropars J."/>
            <person name="Sedzielewska K."/>
            <person name="Noel J."/>
            <person name="Charron P."/>
            <person name="Farinelli L."/>
            <person name="Marton T."/>
            <person name="Kruger M."/>
            <person name="Pelin A."/>
            <person name="Brachmann A."/>
            <person name="Corradi N."/>
        </authorList>
    </citation>
    <scope>NUCLEOTIDE SEQUENCE [LARGE SCALE GENOMIC DNA]</scope>
    <source>
        <strain evidence="7 10">A5</strain>
    </source>
</reference>
<evidence type="ECO:0000256" key="5">
    <source>
        <dbReference type="SAM" id="SignalP"/>
    </source>
</evidence>
<dbReference type="PANTHER" id="PTHR46093">
    <property type="entry name" value="ACYL-COA-BINDING DOMAIN-CONTAINING PROTEIN 5"/>
    <property type="match status" value="1"/>
</dbReference>
<dbReference type="EMBL" id="LLXH01000489">
    <property type="protein sequence ID" value="PKC66086.1"/>
    <property type="molecule type" value="Genomic_DNA"/>
</dbReference>
<proteinExistence type="predicted"/>
<evidence type="ECO:0000256" key="2">
    <source>
        <dbReference type="ARBA" id="ARBA00022737"/>
    </source>
</evidence>
<keyword evidence="1" id="KW-0880">Kelch repeat</keyword>
<feature type="region of interest" description="Disordered" evidence="3">
    <location>
        <begin position="445"/>
        <end position="490"/>
    </location>
</feature>
<feature type="transmembrane region" description="Helical" evidence="4">
    <location>
        <begin position="404"/>
        <end position="427"/>
    </location>
</feature>
<evidence type="ECO:0000313" key="8">
    <source>
        <dbReference type="EMBL" id="PKC66086.1"/>
    </source>
</evidence>
<dbReference type="AlphaFoldDB" id="A0A2I1ETL5"/>
<dbReference type="OrthoDB" id="432528at2759"/>
<keyword evidence="2" id="KW-0677">Repeat</keyword>
<keyword evidence="4" id="KW-0472">Membrane</keyword>
<comment type="caution">
    <text evidence="8">The sequence shown here is derived from an EMBL/GenBank/DDBJ whole genome shotgun (WGS) entry which is preliminary data.</text>
</comment>
<dbReference type="SUPFAM" id="SSF50965">
    <property type="entry name" value="Galactose oxidase, central domain"/>
    <property type="match status" value="1"/>
</dbReference>
<feature type="chain" id="PRO_5014191952" evidence="5">
    <location>
        <begin position="23"/>
        <end position="522"/>
    </location>
</feature>
<evidence type="ECO:0000313" key="9">
    <source>
        <dbReference type="Proteomes" id="UP000232688"/>
    </source>
</evidence>
<feature type="compositionally biased region" description="Low complexity" evidence="3">
    <location>
        <begin position="372"/>
        <end position="399"/>
    </location>
</feature>
<dbReference type="Proteomes" id="UP000232688">
    <property type="component" value="Unassembled WGS sequence"/>
</dbReference>
<dbReference type="Proteomes" id="UP000232722">
    <property type="component" value="Unassembled WGS sequence"/>
</dbReference>
<evidence type="ECO:0000256" key="3">
    <source>
        <dbReference type="SAM" id="MobiDB-lite"/>
    </source>
</evidence>
<evidence type="ECO:0000313" key="7">
    <source>
        <dbReference type="EMBL" id="PKC12664.1"/>
    </source>
</evidence>
<reference evidence="6" key="5">
    <citation type="submission" date="2020-05" db="EMBL/GenBank/DDBJ databases">
        <authorList>
            <person name="Rincon C."/>
            <person name="Sanders R I."/>
            <person name="Robbins C."/>
            <person name="Chaturvedi A."/>
        </authorList>
    </citation>
    <scope>NUCLEOTIDE SEQUENCE</scope>
    <source>
        <strain evidence="6">CHB12</strain>
    </source>
</reference>
<keyword evidence="4" id="KW-0812">Transmembrane</keyword>
<dbReference type="Proteomes" id="UP000684084">
    <property type="component" value="Unassembled WGS sequence"/>
</dbReference>
<reference evidence="8 9" key="4">
    <citation type="submission" date="2017-10" db="EMBL/GenBank/DDBJ databases">
        <title>Genome analyses suggest a sexual origin of heterokaryosis in a supposedly ancient asexual fungus.</title>
        <authorList>
            <person name="Corradi N."/>
            <person name="Sedzielewska K."/>
            <person name="Noel J."/>
            <person name="Charron P."/>
            <person name="Farinelli L."/>
            <person name="Marton T."/>
            <person name="Kruger M."/>
            <person name="Pelin A."/>
            <person name="Brachmann A."/>
            <person name="Corradi N."/>
        </authorList>
    </citation>
    <scope>NUCLEOTIDE SEQUENCE [LARGE SCALE GENOMIC DNA]</scope>
    <source>
        <strain evidence="8 9">A1</strain>
    </source>
</reference>
<dbReference type="EMBL" id="CAGKOT010000025">
    <property type="protein sequence ID" value="CAB5368651.1"/>
    <property type="molecule type" value="Genomic_DNA"/>
</dbReference>
<dbReference type="InterPro" id="IPR011043">
    <property type="entry name" value="Gal_Oxase/kelch_b-propeller"/>
</dbReference>
<organism evidence="8 9">
    <name type="scientific">Rhizophagus irregularis</name>
    <dbReference type="NCBI Taxonomy" id="588596"/>
    <lineage>
        <taxon>Eukaryota</taxon>
        <taxon>Fungi</taxon>
        <taxon>Fungi incertae sedis</taxon>
        <taxon>Mucoromycota</taxon>
        <taxon>Glomeromycotina</taxon>
        <taxon>Glomeromycetes</taxon>
        <taxon>Glomerales</taxon>
        <taxon>Glomeraceae</taxon>
        <taxon>Rhizophagus</taxon>
    </lineage>
</organism>
<reference evidence="7 10" key="2">
    <citation type="submission" date="2017-09" db="EMBL/GenBank/DDBJ databases">
        <title>Extensive intraspecific genome diversity in a model arbuscular mycorrhizal fungus.</title>
        <authorList>
            <person name="Chen E.C."/>
            <person name="Morin E."/>
            <person name="Beaudet D."/>
            <person name="Noel J."/>
            <person name="Ndikumana S."/>
            <person name="Charron P."/>
            <person name="St-Onge C."/>
            <person name="Giorgi J."/>
            <person name="Grigoriev I.V."/>
            <person name="Roux C."/>
            <person name="Martin F.M."/>
            <person name="Corradi N."/>
        </authorList>
    </citation>
    <scope>NUCLEOTIDE SEQUENCE [LARGE SCALE GENOMIC DNA]</scope>
    <source>
        <strain evidence="7 10">A5</strain>
    </source>
</reference>
<dbReference type="SUPFAM" id="SSF117281">
    <property type="entry name" value="Kelch motif"/>
    <property type="match status" value="1"/>
</dbReference>
<keyword evidence="5" id="KW-0732">Signal</keyword>
<feature type="region of interest" description="Disordered" evidence="3">
    <location>
        <begin position="358"/>
        <end position="399"/>
    </location>
</feature>
<protein>
    <submittedName>
        <fullName evidence="8">Galactose oxidase</fullName>
    </submittedName>
</protein>
<accession>A0A2I1ETL5</accession>
<sequence>MSQKNLMYVTLWLLVQLLVVEINCQMSAPYKPKTREKHTATLIDNKLYILSGRENNRIDVGKDFFYLEIPDKFNTQNLIWKDLSNIDILPPHYGAAAVKGGVDNNTLILYGGTNDTGAMDLVYTYSLQSNSWSIPKITGDDNLITIRKESLSGIVDNKGKMYLWAGSDDVSKKFHYVNNMLILDTINLNMGKGSSIGAPSGRSLYGATLLSDNTIIYMGGHTDIEQLLTLNPIYLYNTINDSWSTKTTSGKIPSGRVGLSVVPGLDDKRVIIFGGTPFTTDYADLTPDDSIYELSLDNFEWRIPKTSGQIPKSRMFHKANVIGKYMVISFGRGPSLESDILLLDISNNTEYIWTNEFDSSSLPTSPAPPPSSDTTSKPKVPSSEPPSTSSSSGVVPPSSSSRTVMIGAIVGSLFGGAALSFIGFFLYKWNKNRNARNYYNNDEYHGHEIVQPPNDTTNHQPRSAPSSDHQPRGTPASIIIKGGQKSANDKKLTLRELQQEIQDLKQIITQGNKQSTSSIRNN</sequence>
<evidence type="ECO:0000313" key="6">
    <source>
        <dbReference type="EMBL" id="CAB5368651.1"/>
    </source>
</evidence>
<name>A0A2I1ETL5_9GLOM</name>
<dbReference type="PANTHER" id="PTHR46093:SF3">
    <property type="entry name" value="ACYL-COA-BINDING DOMAIN-CONTAINING PROTEIN 4"/>
    <property type="match status" value="1"/>
</dbReference>
<feature type="compositionally biased region" description="Polar residues" evidence="3">
    <location>
        <begin position="453"/>
        <end position="468"/>
    </location>
</feature>
<evidence type="ECO:0000256" key="1">
    <source>
        <dbReference type="ARBA" id="ARBA00022441"/>
    </source>
</evidence>
<dbReference type="Gene3D" id="2.120.10.80">
    <property type="entry name" value="Kelch-type beta propeller"/>
    <property type="match status" value="2"/>
</dbReference>
<reference evidence="8 9" key="3">
    <citation type="submission" date="2017-10" db="EMBL/GenBank/DDBJ databases">
        <title>Extensive intraspecific genome diversity in a model arbuscular mycorrhizal fungus.</title>
        <authorList>
            <person name="Chen E.C.H."/>
            <person name="Morin E."/>
            <person name="Baudet D."/>
            <person name="Noel J."/>
            <person name="Ndikumana S."/>
            <person name="Charron P."/>
            <person name="St-Onge C."/>
            <person name="Giorgi J."/>
            <person name="Grigoriev I.V."/>
            <person name="Roux C."/>
            <person name="Martin F.M."/>
            <person name="Corradi N."/>
        </authorList>
    </citation>
    <scope>NUCLEOTIDE SEQUENCE [LARGE SCALE GENOMIC DNA]</scope>
    <source>
        <strain evidence="8 9">A1</strain>
    </source>
</reference>
<dbReference type="VEuPathDB" id="FungiDB:FUN_007028"/>
<dbReference type="InterPro" id="IPR015915">
    <property type="entry name" value="Kelch-typ_b-propeller"/>
</dbReference>
<dbReference type="VEuPathDB" id="FungiDB:RhiirFUN_009710"/>
<evidence type="ECO:0000256" key="4">
    <source>
        <dbReference type="SAM" id="Phobius"/>
    </source>
</evidence>
<keyword evidence="4" id="KW-1133">Transmembrane helix</keyword>
<gene>
    <name evidence="6" type="ORF">CHRIB12_LOCUS11858</name>
    <name evidence="8" type="ORF">RhiirA1_535875</name>
    <name evidence="7" type="ORF">RhiirA5_396775</name>
</gene>